<dbReference type="GO" id="GO:0016829">
    <property type="term" value="F:lyase activity"/>
    <property type="evidence" value="ECO:0007669"/>
    <property type="project" value="UniProtKB-KW"/>
</dbReference>
<dbReference type="NCBIfam" id="TIGR01855">
    <property type="entry name" value="IMP_synth_hisH"/>
    <property type="match status" value="1"/>
</dbReference>
<keyword evidence="3 10" id="KW-0028">Amino-acid biosynthesis</keyword>
<comment type="pathway">
    <text evidence="1 10">Amino-acid biosynthesis; L-histidine biosynthesis; L-histidine from 5-phospho-alpha-D-ribose 1-diphosphate: step 5/9.</text>
</comment>
<dbReference type="PANTHER" id="PTHR42701">
    <property type="entry name" value="IMIDAZOLE GLYCEROL PHOSPHATE SYNTHASE SUBUNIT HISH"/>
    <property type="match status" value="1"/>
</dbReference>
<dbReference type="InterPro" id="IPR029062">
    <property type="entry name" value="Class_I_gatase-like"/>
</dbReference>
<sequence length="214" mass="23681">MEEIKEQLVVTSSLFKGAGGIGIINYGAGNIFSLCCALDRLSISYKVINSVSDFETCERYIIPGVGHASPAMKQLNATGLIPLIKQTSKPVLGICLGMQLLSSFSEEGETSLLDIIPINTLKFTDSRLKIPHMGWNKVNALDNSTLFRGIEENSYFYFVHSFYLEHTNQYSLATTNYGLTYASSIQKNNYFGVQFHPEKSGKAGEQLLLNFAQL</sequence>
<evidence type="ECO:0000256" key="7">
    <source>
        <dbReference type="ARBA" id="ARBA00023239"/>
    </source>
</evidence>
<evidence type="ECO:0000256" key="1">
    <source>
        <dbReference type="ARBA" id="ARBA00005091"/>
    </source>
</evidence>
<dbReference type="PROSITE" id="PS51273">
    <property type="entry name" value="GATASE_TYPE_1"/>
    <property type="match status" value="1"/>
</dbReference>
<dbReference type="CDD" id="cd01748">
    <property type="entry name" value="GATase1_IGP_Synthase"/>
    <property type="match status" value="1"/>
</dbReference>
<dbReference type="PIRSF" id="PIRSF000495">
    <property type="entry name" value="Amidotransf_hisH"/>
    <property type="match status" value="1"/>
</dbReference>
<evidence type="ECO:0000313" key="14">
    <source>
        <dbReference type="Proteomes" id="UP001155182"/>
    </source>
</evidence>
<gene>
    <name evidence="10 13" type="primary">hisH</name>
    <name evidence="13" type="ORF">NF867_15100</name>
</gene>
<dbReference type="Proteomes" id="UP001155182">
    <property type="component" value="Unassembled WGS sequence"/>
</dbReference>
<keyword evidence="4 10" id="KW-0378">Hydrolase</keyword>
<dbReference type="RefSeq" id="WP_252589361.1">
    <property type="nucleotide sequence ID" value="NZ_JAMWYS010000053.1"/>
</dbReference>
<evidence type="ECO:0000256" key="5">
    <source>
        <dbReference type="ARBA" id="ARBA00022962"/>
    </source>
</evidence>
<evidence type="ECO:0000259" key="12">
    <source>
        <dbReference type="Pfam" id="PF00117"/>
    </source>
</evidence>
<protein>
    <recommendedName>
        <fullName evidence="10">Imidazole glycerol phosphate synthase subunit HisH</fullName>
        <ecNumber evidence="10">4.3.2.10</ecNumber>
    </recommendedName>
    <alternativeName>
        <fullName evidence="10">IGP synthase glutaminase subunit</fullName>
        <ecNumber evidence="10">3.5.1.2</ecNumber>
    </alternativeName>
    <alternativeName>
        <fullName evidence="10">IGP synthase subunit HisH</fullName>
    </alternativeName>
    <alternativeName>
        <fullName evidence="10">ImGP synthase subunit HisH</fullName>
        <shortName evidence="10">IGPS subunit HisH</shortName>
    </alternativeName>
</protein>
<dbReference type="EC" id="3.5.1.2" evidence="10"/>
<comment type="subcellular location">
    <subcellularLocation>
        <location evidence="10">Cytoplasm</location>
    </subcellularLocation>
</comment>
<dbReference type="PANTHER" id="PTHR42701:SF1">
    <property type="entry name" value="IMIDAZOLE GLYCEROL PHOSPHATE SYNTHASE SUBUNIT HISH"/>
    <property type="match status" value="1"/>
</dbReference>
<name>A0A9X2JD58_9SPHI</name>
<evidence type="ECO:0000313" key="13">
    <source>
        <dbReference type="EMBL" id="MCO4294187.1"/>
    </source>
</evidence>
<evidence type="ECO:0000256" key="9">
    <source>
        <dbReference type="ARBA" id="ARBA00049534"/>
    </source>
</evidence>
<dbReference type="GO" id="GO:0004359">
    <property type="term" value="F:glutaminase activity"/>
    <property type="evidence" value="ECO:0007669"/>
    <property type="project" value="UniProtKB-EC"/>
</dbReference>
<comment type="function">
    <text evidence="10">IGPS catalyzes the conversion of PRFAR and glutamine to IGP, AICAR and glutamate. The HisH subunit catalyzes the hydrolysis of glutamine to glutamate and ammonia as part of the synthesis of IGP and AICAR. The resulting ammonia molecule is channeled to the active site of HisF.</text>
</comment>
<reference evidence="13" key="1">
    <citation type="submission" date="2022-06" db="EMBL/GenBank/DDBJ databases">
        <title>Solitalea sp. MAHUQ-68 isolated from rhizospheric soil.</title>
        <authorList>
            <person name="Huq M.A."/>
        </authorList>
    </citation>
    <scope>NUCLEOTIDE SEQUENCE</scope>
    <source>
        <strain evidence="13">MAHUQ-68</strain>
    </source>
</reference>
<comment type="subunit">
    <text evidence="2 10">Heterodimer of HisH and HisF.</text>
</comment>
<dbReference type="Pfam" id="PF00117">
    <property type="entry name" value="GATase"/>
    <property type="match status" value="1"/>
</dbReference>
<accession>A0A9X2JD58</accession>
<keyword evidence="6 10" id="KW-0368">Histidine biosynthesis</keyword>
<dbReference type="InterPro" id="IPR010139">
    <property type="entry name" value="Imidazole-glycPsynth_HisH"/>
</dbReference>
<dbReference type="Gene3D" id="3.40.50.880">
    <property type="match status" value="1"/>
</dbReference>
<dbReference type="InterPro" id="IPR017926">
    <property type="entry name" value="GATASE"/>
</dbReference>
<dbReference type="AlphaFoldDB" id="A0A9X2JD58"/>
<organism evidence="13 14">
    <name type="scientific">Solitalea agri</name>
    <dbReference type="NCBI Taxonomy" id="2953739"/>
    <lineage>
        <taxon>Bacteria</taxon>
        <taxon>Pseudomonadati</taxon>
        <taxon>Bacteroidota</taxon>
        <taxon>Sphingobacteriia</taxon>
        <taxon>Sphingobacteriales</taxon>
        <taxon>Sphingobacteriaceae</taxon>
        <taxon>Solitalea</taxon>
    </lineage>
</organism>
<keyword evidence="10" id="KW-0963">Cytoplasm</keyword>
<evidence type="ECO:0000256" key="2">
    <source>
        <dbReference type="ARBA" id="ARBA00011152"/>
    </source>
</evidence>
<feature type="active site" description="Nucleophile" evidence="10 11">
    <location>
        <position position="95"/>
    </location>
</feature>
<dbReference type="EC" id="4.3.2.10" evidence="10"/>
<keyword evidence="5 10" id="KW-0315">Glutamine amidotransferase</keyword>
<evidence type="ECO:0000256" key="10">
    <source>
        <dbReference type="HAMAP-Rule" id="MF_00278"/>
    </source>
</evidence>
<evidence type="ECO:0000256" key="6">
    <source>
        <dbReference type="ARBA" id="ARBA00023102"/>
    </source>
</evidence>
<dbReference type="GO" id="GO:0000107">
    <property type="term" value="F:imidazoleglycerol-phosphate synthase activity"/>
    <property type="evidence" value="ECO:0007669"/>
    <property type="project" value="UniProtKB-UniRule"/>
</dbReference>
<dbReference type="GO" id="GO:0005737">
    <property type="term" value="C:cytoplasm"/>
    <property type="evidence" value="ECO:0007669"/>
    <property type="project" value="UniProtKB-SubCell"/>
</dbReference>
<feature type="domain" description="Glutamine amidotransferase" evidence="12">
    <location>
        <begin position="23"/>
        <end position="209"/>
    </location>
</feature>
<feature type="active site" evidence="10 11">
    <location>
        <position position="198"/>
    </location>
</feature>
<evidence type="ECO:0000256" key="4">
    <source>
        <dbReference type="ARBA" id="ARBA00022801"/>
    </source>
</evidence>
<keyword evidence="7 10" id="KW-0456">Lyase</keyword>
<evidence type="ECO:0000256" key="11">
    <source>
        <dbReference type="PIRSR" id="PIRSR000495-1"/>
    </source>
</evidence>
<proteinExistence type="inferred from homology"/>
<evidence type="ECO:0000256" key="3">
    <source>
        <dbReference type="ARBA" id="ARBA00022605"/>
    </source>
</evidence>
<evidence type="ECO:0000256" key="8">
    <source>
        <dbReference type="ARBA" id="ARBA00047838"/>
    </source>
</evidence>
<comment type="caution">
    <text evidence="13">The sequence shown here is derived from an EMBL/GenBank/DDBJ whole genome shotgun (WGS) entry which is preliminary data.</text>
</comment>
<keyword evidence="14" id="KW-1185">Reference proteome</keyword>
<dbReference type="EMBL" id="JAMWYS010000053">
    <property type="protein sequence ID" value="MCO4294187.1"/>
    <property type="molecule type" value="Genomic_DNA"/>
</dbReference>
<feature type="active site" evidence="10 11">
    <location>
        <position position="196"/>
    </location>
</feature>
<comment type="catalytic activity">
    <reaction evidence="8 10">
        <text>5-[(5-phospho-1-deoxy-D-ribulos-1-ylimino)methylamino]-1-(5-phospho-beta-D-ribosyl)imidazole-4-carboxamide + L-glutamine = D-erythro-1-(imidazol-4-yl)glycerol 3-phosphate + 5-amino-1-(5-phospho-beta-D-ribosyl)imidazole-4-carboxamide + L-glutamate + H(+)</text>
        <dbReference type="Rhea" id="RHEA:24793"/>
        <dbReference type="ChEBI" id="CHEBI:15378"/>
        <dbReference type="ChEBI" id="CHEBI:29985"/>
        <dbReference type="ChEBI" id="CHEBI:58278"/>
        <dbReference type="ChEBI" id="CHEBI:58359"/>
        <dbReference type="ChEBI" id="CHEBI:58475"/>
        <dbReference type="ChEBI" id="CHEBI:58525"/>
        <dbReference type="EC" id="4.3.2.10"/>
    </reaction>
</comment>
<dbReference type="SUPFAM" id="SSF52317">
    <property type="entry name" value="Class I glutamine amidotransferase-like"/>
    <property type="match status" value="1"/>
</dbReference>
<comment type="catalytic activity">
    <reaction evidence="9 10">
        <text>L-glutamine + H2O = L-glutamate + NH4(+)</text>
        <dbReference type="Rhea" id="RHEA:15889"/>
        <dbReference type="ChEBI" id="CHEBI:15377"/>
        <dbReference type="ChEBI" id="CHEBI:28938"/>
        <dbReference type="ChEBI" id="CHEBI:29985"/>
        <dbReference type="ChEBI" id="CHEBI:58359"/>
        <dbReference type="EC" id="3.5.1.2"/>
    </reaction>
</comment>
<dbReference type="HAMAP" id="MF_00278">
    <property type="entry name" value="HisH"/>
    <property type="match status" value="1"/>
</dbReference>
<dbReference type="GO" id="GO:0000105">
    <property type="term" value="P:L-histidine biosynthetic process"/>
    <property type="evidence" value="ECO:0007669"/>
    <property type="project" value="UniProtKB-UniRule"/>
</dbReference>